<dbReference type="GO" id="GO:0005886">
    <property type="term" value="C:plasma membrane"/>
    <property type="evidence" value="ECO:0007669"/>
    <property type="project" value="UniProtKB-SubCell"/>
</dbReference>
<sequence length="214" mass="24482">MSIKELTTVIPIIQQYGYLAIIVISMIEGASIPFPGSIVLFLVGFIVSLGQMNIWIAILLGAACYTVASILPYYIGKNLKESLIIFLEKYFRISKEKFYTVEKVFNEYGEVSVCLSRPFFIGNYISFLAGVAHVRMKKYLLLTFIGILPWATLHMGLGYLFRGNYDKAIGLLKKYNFVFIIVVILIGIVMVLWRIKGEEIRKNIEKILKKFLKR</sequence>
<organism evidence="9 10">
    <name type="scientific">Irregularibacter muris</name>
    <dbReference type="NCBI Taxonomy" id="1796619"/>
    <lineage>
        <taxon>Bacteria</taxon>
        <taxon>Bacillati</taxon>
        <taxon>Bacillota</taxon>
        <taxon>Clostridia</taxon>
        <taxon>Eubacteriales</taxon>
        <taxon>Eubacteriaceae</taxon>
        <taxon>Irregularibacter</taxon>
    </lineage>
</organism>
<evidence type="ECO:0000256" key="6">
    <source>
        <dbReference type="ARBA" id="ARBA00023136"/>
    </source>
</evidence>
<gene>
    <name evidence="9" type="ORF">NSA47_08350</name>
</gene>
<feature type="transmembrane region" description="Helical" evidence="7">
    <location>
        <begin position="21"/>
        <end position="48"/>
    </location>
</feature>
<dbReference type="InterPro" id="IPR051311">
    <property type="entry name" value="DedA_domain"/>
</dbReference>
<reference evidence="9" key="1">
    <citation type="submission" date="2022-07" db="EMBL/GenBank/DDBJ databases">
        <title>Enhanced cultured diversity of the mouse gut microbiota enables custom-made synthetic communities.</title>
        <authorList>
            <person name="Afrizal A."/>
        </authorList>
    </citation>
    <scope>NUCLEOTIDE SEQUENCE</scope>
    <source>
        <strain evidence="9">DSM 28593</strain>
    </source>
</reference>
<evidence type="ECO:0000256" key="2">
    <source>
        <dbReference type="ARBA" id="ARBA00010792"/>
    </source>
</evidence>
<feature type="transmembrane region" description="Helical" evidence="7">
    <location>
        <begin position="139"/>
        <end position="157"/>
    </location>
</feature>
<keyword evidence="3" id="KW-1003">Cell membrane</keyword>
<evidence type="ECO:0000256" key="3">
    <source>
        <dbReference type="ARBA" id="ARBA00022475"/>
    </source>
</evidence>
<proteinExistence type="inferred from homology"/>
<comment type="similarity">
    <text evidence="2">Belongs to the DedA family.</text>
</comment>
<dbReference type="AlphaFoldDB" id="A0AAE3L2P9"/>
<keyword evidence="4 7" id="KW-0812">Transmembrane</keyword>
<feature type="transmembrane region" description="Helical" evidence="7">
    <location>
        <begin position="54"/>
        <end position="75"/>
    </location>
</feature>
<feature type="domain" description="VTT" evidence="8">
    <location>
        <begin position="34"/>
        <end position="159"/>
    </location>
</feature>
<dbReference type="RefSeq" id="WP_257530881.1">
    <property type="nucleotide sequence ID" value="NZ_JANKAS010000006.1"/>
</dbReference>
<protein>
    <submittedName>
        <fullName evidence="9">DedA family protein</fullName>
    </submittedName>
</protein>
<name>A0AAE3L2P9_9FIRM</name>
<dbReference type="Pfam" id="PF09335">
    <property type="entry name" value="VTT_dom"/>
    <property type="match status" value="1"/>
</dbReference>
<evidence type="ECO:0000256" key="4">
    <source>
        <dbReference type="ARBA" id="ARBA00022692"/>
    </source>
</evidence>
<evidence type="ECO:0000256" key="1">
    <source>
        <dbReference type="ARBA" id="ARBA00004651"/>
    </source>
</evidence>
<dbReference type="InterPro" id="IPR032816">
    <property type="entry name" value="VTT_dom"/>
</dbReference>
<evidence type="ECO:0000259" key="8">
    <source>
        <dbReference type="Pfam" id="PF09335"/>
    </source>
</evidence>
<evidence type="ECO:0000256" key="7">
    <source>
        <dbReference type="SAM" id="Phobius"/>
    </source>
</evidence>
<dbReference type="PANTHER" id="PTHR42709">
    <property type="entry name" value="ALKALINE PHOSPHATASE LIKE PROTEIN"/>
    <property type="match status" value="1"/>
</dbReference>
<dbReference type="EMBL" id="JANKAS010000006">
    <property type="protein sequence ID" value="MCR1898994.1"/>
    <property type="molecule type" value="Genomic_DNA"/>
</dbReference>
<comment type="caution">
    <text evidence="9">The sequence shown here is derived from an EMBL/GenBank/DDBJ whole genome shotgun (WGS) entry which is preliminary data.</text>
</comment>
<dbReference type="PANTHER" id="PTHR42709:SF6">
    <property type="entry name" value="UNDECAPRENYL PHOSPHATE TRANSPORTER A"/>
    <property type="match status" value="1"/>
</dbReference>
<evidence type="ECO:0000313" key="9">
    <source>
        <dbReference type="EMBL" id="MCR1898994.1"/>
    </source>
</evidence>
<keyword evidence="5 7" id="KW-1133">Transmembrane helix</keyword>
<accession>A0AAE3L2P9</accession>
<feature type="transmembrane region" description="Helical" evidence="7">
    <location>
        <begin position="177"/>
        <end position="195"/>
    </location>
</feature>
<keyword evidence="10" id="KW-1185">Reference proteome</keyword>
<keyword evidence="6 7" id="KW-0472">Membrane</keyword>
<evidence type="ECO:0000256" key="5">
    <source>
        <dbReference type="ARBA" id="ARBA00022989"/>
    </source>
</evidence>
<comment type="subcellular location">
    <subcellularLocation>
        <location evidence="1">Cell membrane</location>
        <topology evidence="1">Multi-pass membrane protein</topology>
    </subcellularLocation>
</comment>
<evidence type="ECO:0000313" key="10">
    <source>
        <dbReference type="Proteomes" id="UP001205748"/>
    </source>
</evidence>
<dbReference type="Proteomes" id="UP001205748">
    <property type="component" value="Unassembled WGS sequence"/>
</dbReference>